<evidence type="ECO:0000313" key="2">
    <source>
        <dbReference type="Proteomes" id="UP000006051"/>
    </source>
</evidence>
<reference evidence="1 2" key="1">
    <citation type="submission" date="2012-06" db="EMBL/GenBank/DDBJ databases">
        <title>The complete genome of Ornithobacterium rhinotracheale DSM 15997.</title>
        <authorList>
            <consortium name="US DOE Joint Genome Institute (JGI-PGF)"/>
            <person name="Lucas S."/>
            <person name="Copeland A."/>
            <person name="Lapidus A."/>
            <person name="Goodwin L."/>
            <person name="Pitluck S."/>
            <person name="Peters L."/>
            <person name="Mikhailova N."/>
            <person name="Teshima H."/>
            <person name="Kyrpides N."/>
            <person name="Mavromatis K."/>
            <person name="Pagani I."/>
            <person name="Ivanova N."/>
            <person name="Ovchinnikova G."/>
            <person name="Zeytun A."/>
            <person name="Detter J.C."/>
            <person name="Han C."/>
            <person name="Land M."/>
            <person name="Hauser L."/>
            <person name="Markowitz V."/>
            <person name="Cheng J.-F."/>
            <person name="Hugenholtz P."/>
            <person name="Woyke T."/>
            <person name="Wu D."/>
            <person name="Lang E."/>
            <person name="Kopitz M."/>
            <person name="Brambilla E."/>
            <person name="Klenk H.-P."/>
            <person name="Eisen J.A."/>
        </authorList>
    </citation>
    <scope>NUCLEOTIDE SEQUENCE [LARGE SCALE GENOMIC DNA]</scope>
    <source>
        <strain evidence="2">ATCC 51463 / DSM 15997 / CCUG 23171 / LMG 9086</strain>
    </source>
</reference>
<gene>
    <name evidence="1" type="ordered locus">Ornrh_1434</name>
</gene>
<dbReference type="EMBL" id="CP003283">
    <property type="protein sequence ID" value="AFL97607.1"/>
    <property type="molecule type" value="Genomic_DNA"/>
</dbReference>
<dbReference type="Proteomes" id="UP000006051">
    <property type="component" value="Chromosome"/>
</dbReference>
<dbReference type="GO" id="GO:0046872">
    <property type="term" value="F:metal ion binding"/>
    <property type="evidence" value="ECO:0007669"/>
    <property type="project" value="InterPro"/>
</dbReference>
<dbReference type="AlphaFoldDB" id="I4A0X3"/>
<proteinExistence type="predicted"/>
<dbReference type="Gene3D" id="3.40.800.10">
    <property type="entry name" value="Ureohydrolase domain"/>
    <property type="match status" value="1"/>
</dbReference>
<protein>
    <submittedName>
        <fullName evidence="1">Arginase family hydrolase, arginase/agmainase/formiminoglutamate hydrolase</fullName>
    </submittedName>
</protein>
<dbReference type="SUPFAM" id="SSF52768">
    <property type="entry name" value="Arginase/deacetylase"/>
    <property type="match status" value="1"/>
</dbReference>
<dbReference type="InterPro" id="IPR006035">
    <property type="entry name" value="Ureohydrolase"/>
</dbReference>
<dbReference type="GeneID" id="71568775"/>
<dbReference type="GeneID" id="97258085"/>
<dbReference type="RefSeq" id="WP_014791169.1">
    <property type="nucleotide sequence ID" value="NC_018016.1"/>
</dbReference>
<dbReference type="KEGG" id="orh:Ornrh_1434"/>
<evidence type="ECO:0000313" key="1">
    <source>
        <dbReference type="EMBL" id="AFL97607.1"/>
    </source>
</evidence>
<keyword evidence="1" id="KW-0378">Hydrolase</keyword>
<dbReference type="InterPro" id="IPR023696">
    <property type="entry name" value="Ureohydrolase_dom_sf"/>
</dbReference>
<name>I4A0X3_ORNRL</name>
<organism evidence="1 2">
    <name type="scientific">Ornithobacterium rhinotracheale (strain ATCC 51463 / DSM 15997 / CCUG 23171 / CIP 104009 / LMG 9086)</name>
    <dbReference type="NCBI Taxonomy" id="867902"/>
    <lineage>
        <taxon>Bacteria</taxon>
        <taxon>Pseudomonadati</taxon>
        <taxon>Bacteroidota</taxon>
        <taxon>Flavobacteriia</taxon>
        <taxon>Flavobacteriales</taxon>
        <taxon>Weeksellaceae</taxon>
        <taxon>Ornithobacterium</taxon>
    </lineage>
</organism>
<dbReference type="eggNOG" id="COG0010">
    <property type="taxonomic scope" value="Bacteria"/>
</dbReference>
<dbReference type="STRING" id="867902.Ornrh_1434"/>
<accession>I4A0X3</accession>
<keyword evidence="2" id="KW-1185">Reference proteome</keyword>
<dbReference type="Pfam" id="PF00491">
    <property type="entry name" value="Arginase"/>
    <property type="match status" value="1"/>
</dbReference>
<dbReference type="HOGENOM" id="CLU_709300_0_0_10"/>
<dbReference type="GO" id="GO:0016813">
    <property type="term" value="F:hydrolase activity, acting on carbon-nitrogen (but not peptide) bonds, in linear amidines"/>
    <property type="evidence" value="ECO:0007669"/>
    <property type="project" value="UniProtKB-ARBA"/>
</dbReference>
<sequence length="366" mass="42226">MDFQDILLPIPYELRAYAEATTKYMVGSHVRFEIDEALDSNAVVLLSVGEYDSFGNGEVDPFFSEVRRRFYQLSISNWKNPLYDLGSIAVSEDFLDTCADVESIVKQFSEKKVTLIIIGGTQALSYSIFLGIQKKWVNVAGIDFKLDINSLDGRLSHDNFVSQMILGKEQKLLEYVNIANQAPYNAAEEFDILEQLNFDNIRLGKLTEDLKQAEPLLREKDLVSVDFSVMQASSFNNPLVLTANGLNEREICALMRYSGLSPAVKNLHLSNSYLLDIADASLVAEMMWYFIEAKNNLKDDSEKEKFRVLYEEEEIVFYKSTNSERWWIEVNIDGIRKMLPCSEYDYRETLSGNLPEKWFRFYKRFF</sequence>